<keyword evidence="2" id="KW-1185">Reference proteome</keyword>
<evidence type="ECO:0000313" key="1">
    <source>
        <dbReference type="EMBL" id="CAB4031632.1"/>
    </source>
</evidence>
<proteinExistence type="predicted"/>
<name>A0A6S7KZ10_PARCT</name>
<dbReference type="EMBL" id="CACRXK020017789">
    <property type="protein sequence ID" value="CAB4031632.1"/>
    <property type="molecule type" value="Genomic_DNA"/>
</dbReference>
<dbReference type="Proteomes" id="UP001152795">
    <property type="component" value="Unassembled WGS sequence"/>
</dbReference>
<protein>
    <submittedName>
        <fullName evidence="1">Uncharacterized protein</fullName>
    </submittedName>
</protein>
<organism evidence="1 2">
    <name type="scientific">Paramuricea clavata</name>
    <name type="common">Red gorgonian</name>
    <name type="synonym">Violescent sea-whip</name>
    <dbReference type="NCBI Taxonomy" id="317549"/>
    <lineage>
        <taxon>Eukaryota</taxon>
        <taxon>Metazoa</taxon>
        <taxon>Cnidaria</taxon>
        <taxon>Anthozoa</taxon>
        <taxon>Octocorallia</taxon>
        <taxon>Malacalcyonacea</taxon>
        <taxon>Plexauridae</taxon>
        <taxon>Paramuricea</taxon>
    </lineage>
</organism>
<evidence type="ECO:0000313" key="2">
    <source>
        <dbReference type="Proteomes" id="UP001152795"/>
    </source>
</evidence>
<comment type="caution">
    <text evidence="1">The sequence shown here is derived from an EMBL/GenBank/DDBJ whole genome shotgun (WGS) entry which is preliminary data.</text>
</comment>
<sequence length="163" mass="18933">MPPKKEKIGKKSIEKKVESSVLWGKFMKSVIEVVGIVRRKHKKQDLPGGFFENRNFFKHIGFFKDLKDSCPGVEVIEDEKNKKVRLQGRNDEFYGACNKCDNVLNKLHKKIHVLKDAQMWHIISKNGDYVKKMMAVQHIRAKVCFYLFVLIKIDIVSNISPSN</sequence>
<reference evidence="1" key="1">
    <citation type="submission" date="2020-04" db="EMBL/GenBank/DDBJ databases">
        <authorList>
            <person name="Alioto T."/>
            <person name="Alioto T."/>
            <person name="Gomez Garrido J."/>
        </authorList>
    </citation>
    <scope>NUCLEOTIDE SEQUENCE</scope>
    <source>
        <strain evidence="1">A484AB</strain>
    </source>
</reference>
<accession>A0A6S7KZ10</accession>
<dbReference type="AlphaFoldDB" id="A0A6S7KZ10"/>
<gene>
    <name evidence="1" type="ORF">PACLA_8A060024</name>
</gene>